<accession>A0A5B7BKM4</accession>
<dbReference type="PANTHER" id="PTHR44259">
    <property type="entry name" value="OS07G0183000 PROTEIN-RELATED"/>
    <property type="match status" value="1"/>
</dbReference>
<dbReference type="InterPro" id="IPR050942">
    <property type="entry name" value="F-box_BR-signaling"/>
</dbReference>
<reference evidence="2" key="1">
    <citation type="submission" date="2019-08" db="EMBL/GenBank/DDBJ databases">
        <title>Reference gene set and small RNA set construction with multiple tissues from Davidia involucrata Baill.</title>
        <authorList>
            <person name="Yang H."/>
            <person name="Zhou C."/>
            <person name="Li G."/>
            <person name="Wang J."/>
            <person name="Gao P."/>
            <person name="Wang M."/>
            <person name="Wang R."/>
            <person name="Zhao Y."/>
        </authorList>
    </citation>
    <scope>NUCLEOTIDE SEQUENCE</scope>
    <source>
        <tissue evidence="2">Mixed with DoveR01_LX</tissue>
    </source>
</reference>
<dbReference type="Gene3D" id="1.20.1280.50">
    <property type="match status" value="1"/>
</dbReference>
<organism evidence="2">
    <name type="scientific">Davidia involucrata</name>
    <name type="common">Dove tree</name>
    <dbReference type="NCBI Taxonomy" id="16924"/>
    <lineage>
        <taxon>Eukaryota</taxon>
        <taxon>Viridiplantae</taxon>
        <taxon>Streptophyta</taxon>
        <taxon>Embryophyta</taxon>
        <taxon>Tracheophyta</taxon>
        <taxon>Spermatophyta</taxon>
        <taxon>Magnoliopsida</taxon>
        <taxon>eudicotyledons</taxon>
        <taxon>Gunneridae</taxon>
        <taxon>Pentapetalae</taxon>
        <taxon>asterids</taxon>
        <taxon>Cornales</taxon>
        <taxon>Nyssaceae</taxon>
        <taxon>Davidia</taxon>
    </lineage>
</organism>
<sequence length="361" mass="42541">MVNWVDWSHLPYDLVLFIANKLHSVEDFLAFSAVCHSWRLVYLNKSWTPSRQVPWLMLDENHTSEFIRGFFNIYKNKMHKLRLPEAHDRRCWGSSHGWLITIGHDLEIRLLNPITQASINLPPQSTFENRISVKVDWYVFIHRATVFKIQDELVTMAIYGNHSLAFCRPGDSLWTTVQISTYFLFINVVCYRNQVFALSIMGTLVLVEIDGPDPPRAIYMASPPKDEKHWQQIYLVESSRDLLMVFCYEANSAYRHKLVKFRVYKFDFDSREWTILESLGDCVLYVDDSHCTSGHAWDDFECNSIYFAQDNLDWWLTHAQKFVGYYMGVYRMKDKSTEIFCLGEDPPSHYISPIWVTPTLW</sequence>
<evidence type="ECO:0000313" key="2">
    <source>
        <dbReference type="EMBL" id="MPA69245.1"/>
    </source>
</evidence>
<gene>
    <name evidence="2" type="ORF">Din_038686</name>
</gene>
<dbReference type="AlphaFoldDB" id="A0A5B7BKM4"/>
<proteinExistence type="predicted"/>
<dbReference type="InterPro" id="IPR005174">
    <property type="entry name" value="KIB1-4_b-propeller"/>
</dbReference>
<dbReference type="Pfam" id="PF03478">
    <property type="entry name" value="Beta-prop_KIB1-4"/>
    <property type="match status" value="1"/>
</dbReference>
<dbReference type="EMBL" id="GHES01038686">
    <property type="protein sequence ID" value="MPA69245.1"/>
    <property type="molecule type" value="Transcribed_RNA"/>
</dbReference>
<evidence type="ECO:0000259" key="1">
    <source>
        <dbReference type="Pfam" id="PF03478"/>
    </source>
</evidence>
<protein>
    <recommendedName>
        <fullName evidence="1">KIB1-4 beta-propeller domain-containing protein</fullName>
    </recommendedName>
</protein>
<feature type="domain" description="KIB1-4 beta-propeller" evidence="1">
    <location>
        <begin position="70"/>
        <end position="330"/>
    </location>
</feature>
<dbReference type="PANTHER" id="PTHR44259:SF113">
    <property type="entry name" value="OS06G0659700 PROTEIN"/>
    <property type="match status" value="1"/>
</dbReference>
<name>A0A5B7BKM4_DAVIN</name>